<organism evidence="1 2">
    <name type="scientific">Ameca splendens</name>
    <dbReference type="NCBI Taxonomy" id="208324"/>
    <lineage>
        <taxon>Eukaryota</taxon>
        <taxon>Metazoa</taxon>
        <taxon>Chordata</taxon>
        <taxon>Craniata</taxon>
        <taxon>Vertebrata</taxon>
        <taxon>Euteleostomi</taxon>
        <taxon>Actinopterygii</taxon>
        <taxon>Neopterygii</taxon>
        <taxon>Teleostei</taxon>
        <taxon>Neoteleostei</taxon>
        <taxon>Acanthomorphata</taxon>
        <taxon>Ovalentaria</taxon>
        <taxon>Atherinomorphae</taxon>
        <taxon>Cyprinodontiformes</taxon>
        <taxon>Goodeidae</taxon>
        <taxon>Ameca</taxon>
    </lineage>
</organism>
<evidence type="ECO:0000313" key="2">
    <source>
        <dbReference type="Proteomes" id="UP001469553"/>
    </source>
</evidence>
<comment type="caution">
    <text evidence="1">The sequence shown here is derived from an EMBL/GenBank/DDBJ whole genome shotgun (WGS) entry which is preliminary data.</text>
</comment>
<evidence type="ECO:0000313" key="1">
    <source>
        <dbReference type="EMBL" id="MEQ2281132.1"/>
    </source>
</evidence>
<keyword evidence="2" id="KW-1185">Reference proteome</keyword>
<gene>
    <name evidence="1" type="ORF">AMECASPLE_027233</name>
</gene>
<proteinExistence type="predicted"/>
<name>A0ABV0XI64_9TELE</name>
<accession>A0ABV0XI64</accession>
<dbReference type="EMBL" id="JAHRIP010002863">
    <property type="protein sequence ID" value="MEQ2281132.1"/>
    <property type="molecule type" value="Genomic_DNA"/>
</dbReference>
<sequence>MGWRRGEEQVVKKRMSCLMGCQECNSIIMKSDSGELDGWMDGRMAAKGGGELLQFSCLNILKATETGESSSFEDTDPRMCNISDNILGWRYLRENHSGYNKMEDQLMLTSDVFTSGLLVPPACT</sequence>
<reference evidence="1 2" key="1">
    <citation type="submission" date="2021-06" db="EMBL/GenBank/DDBJ databases">
        <authorList>
            <person name="Palmer J.M."/>
        </authorList>
    </citation>
    <scope>NUCLEOTIDE SEQUENCE [LARGE SCALE GENOMIC DNA]</scope>
    <source>
        <strain evidence="1 2">AS_MEX2019</strain>
        <tissue evidence="1">Muscle</tissue>
    </source>
</reference>
<dbReference type="Proteomes" id="UP001469553">
    <property type="component" value="Unassembled WGS sequence"/>
</dbReference>
<protein>
    <submittedName>
        <fullName evidence="1">Uncharacterized protein</fullName>
    </submittedName>
</protein>